<dbReference type="GO" id="GO:0030246">
    <property type="term" value="F:carbohydrate binding"/>
    <property type="evidence" value="ECO:0007669"/>
    <property type="project" value="TreeGrafter"/>
</dbReference>
<organism evidence="3">
    <name type="scientific">uncultured delta proteobacterium</name>
    <dbReference type="NCBI Taxonomy" id="34034"/>
    <lineage>
        <taxon>Bacteria</taxon>
        <taxon>Deltaproteobacteria</taxon>
        <taxon>environmental samples</taxon>
    </lineage>
</organism>
<dbReference type="Pfam" id="PF03480">
    <property type="entry name" value="DctP"/>
    <property type="match status" value="1"/>
</dbReference>
<gene>
    <name evidence="3" type="ORF">KL86DPRO_10700</name>
</gene>
<dbReference type="NCBIfam" id="NF037995">
    <property type="entry name" value="TRAP_S1"/>
    <property type="match status" value="1"/>
</dbReference>
<accession>A0A212J4V0</accession>
<feature type="chain" id="PRO_5012397357" evidence="2">
    <location>
        <begin position="25"/>
        <end position="325"/>
    </location>
</feature>
<dbReference type="GO" id="GO:0055085">
    <property type="term" value="P:transmembrane transport"/>
    <property type="evidence" value="ECO:0007669"/>
    <property type="project" value="InterPro"/>
</dbReference>
<proteinExistence type="predicted"/>
<dbReference type="InterPro" id="IPR004682">
    <property type="entry name" value="TRAP_DctP"/>
</dbReference>
<dbReference type="CDD" id="cd13675">
    <property type="entry name" value="PBP2_TRAP_SBP_like_5"/>
    <property type="match status" value="1"/>
</dbReference>
<feature type="signal peptide" evidence="2">
    <location>
        <begin position="1"/>
        <end position="24"/>
    </location>
</feature>
<name>A0A212J4V0_9DELT</name>
<dbReference type="InterPro" id="IPR038404">
    <property type="entry name" value="TRAP_DctP_sf"/>
</dbReference>
<reference evidence="3" key="1">
    <citation type="submission" date="2016-04" db="EMBL/GenBank/DDBJ databases">
        <authorList>
            <person name="Evans L.H."/>
            <person name="Alamgir A."/>
            <person name="Owens N."/>
            <person name="Weber N.D."/>
            <person name="Virtaneva K."/>
            <person name="Barbian K."/>
            <person name="Babar A."/>
            <person name="Rosenke K."/>
        </authorList>
    </citation>
    <scope>NUCLEOTIDE SEQUENCE</scope>
    <source>
        <strain evidence="3">86</strain>
    </source>
</reference>
<evidence type="ECO:0000256" key="1">
    <source>
        <dbReference type="ARBA" id="ARBA00022729"/>
    </source>
</evidence>
<dbReference type="EMBL" id="FLUQ01000001">
    <property type="protein sequence ID" value="SBV94457.1"/>
    <property type="molecule type" value="Genomic_DNA"/>
</dbReference>
<keyword evidence="1 2" id="KW-0732">Signal</keyword>
<keyword evidence="3" id="KW-0675">Receptor</keyword>
<evidence type="ECO:0000313" key="3">
    <source>
        <dbReference type="EMBL" id="SBV94457.1"/>
    </source>
</evidence>
<dbReference type="PANTHER" id="PTHR33376:SF2">
    <property type="entry name" value="DICARBOXYLATE-BINDING PERIPLASMIC PROTEIN"/>
    <property type="match status" value="1"/>
</dbReference>
<sequence length="325" mass="36526">MKKRVGILMIAALAAVLMVSVAQGKTVFRVNHTLDPTSHYHNGLLYLDKLLKERTKGELSLDVYHSSQLGSERDAIEGVTMGTLEMSLVSSAPLANFTKTFMVFDLPFIVTDREKAYKWMDGPDGQAILKSLEKQNMIGLSIWENGFRMLTNSKLPVKKPADAKGLKIRLMENPVHLATFKTLGAYPTPMPFGELFTALQQKTVDGQENPLVIIYTSKFYEVNKYVSLTGHFYAPAILLINKQVWEKLTPEHRDIMTKSIAEARDWERNFSKNGEAKLIEDLKKGGAEIIEVDKAEWAKTLAPVYKEFESTIGKDVIDSLVKAQK</sequence>
<dbReference type="PIRSF" id="PIRSF006470">
    <property type="entry name" value="DctB"/>
    <property type="match status" value="1"/>
</dbReference>
<protein>
    <submittedName>
        <fullName evidence="3">Tripartite ATP-independent periplasmic transporter solute receptor, DctP family</fullName>
    </submittedName>
</protein>
<dbReference type="GO" id="GO:0030288">
    <property type="term" value="C:outer membrane-bounded periplasmic space"/>
    <property type="evidence" value="ECO:0007669"/>
    <property type="project" value="InterPro"/>
</dbReference>
<dbReference type="InterPro" id="IPR018389">
    <property type="entry name" value="DctP_fam"/>
</dbReference>
<dbReference type="NCBIfam" id="TIGR00787">
    <property type="entry name" value="dctP"/>
    <property type="match status" value="1"/>
</dbReference>
<dbReference type="PANTHER" id="PTHR33376">
    <property type="match status" value="1"/>
</dbReference>
<dbReference type="Gene3D" id="3.40.190.170">
    <property type="entry name" value="Bacterial extracellular solute-binding protein, family 7"/>
    <property type="match status" value="1"/>
</dbReference>
<dbReference type="AlphaFoldDB" id="A0A212J4V0"/>
<evidence type="ECO:0000256" key="2">
    <source>
        <dbReference type="SAM" id="SignalP"/>
    </source>
</evidence>